<dbReference type="PANTHER" id="PTHR42836:SF1">
    <property type="entry name" value="7-CARBOXY-7-DEAZAGUANINE SYNTHASE"/>
    <property type="match status" value="1"/>
</dbReference>
<evidence type="ECO:0000256" key="3">
    <source>
        <dbReference type="ARBA" id="ARBA00022723"/>
    </source>
</evidence>
<dbReference type="InterPro" id="IPR027621">
    <property type="entry name" value="rSAM_QueE_gams"/>
</dbReference>
<evidence type="ECO:0000256" key="8">
    <source>
        <dbReference type="HAMAP-Rule" id="MF_00917"/>
    </source>
</evidence>
<accession>A0A5C4RXL4</accession>
<organism evidence="10 11">
    <name type="scientific">Arenimonas terrae</name>
    <dbReference type="NCBI Taxonomy" id="2546226"/>
    <lineage>
        <taxon>Bacteria</taxon>
        <taxon>Pseudomonadati</taxon>
        <taxon>Pseudomonadota</taxon>
        <taxon>Gammaproteobacteria</taxon>
        <taxon>Lysobacterales</taxon>
        <taxon>Lysobacteraceae</taxon>
        <taxon>Arenimonas</taxon>
    </lineage>
</organism>
<keyword evidence="8" id="KW-0671">Queuosine biosynthesis</keyword>
<dbReference type="SUPFAM" id="SSF102114">
    <property type="entry name" value="Radical SAM enzymes"/>
    <property type="match status" value="1"/>
</dbReference>
<dbReference type="Gene3D" id="3.20.20.70">
    <property type="entry name" value="Aldolase class I"/>
    <property type="match status" value="1"/>
</dbReference>
<keyword evidence="3 8" id="KW-0479">Metal-binding</keyword>
<comment type="similarity">
    <text evidence="8">Belongs to the radical SAM superfamily. 7-carboxy-7-deazaguanine synthase family.</text>
</comment>
<feature type="binding site" evidence="8">
    <location>
        <position position="41"/>
    </location>
    <ligand>
        <name>[4Fe-4S] cluster</name>
        <dbReference type="ChEBI" id="CHEBI:49883"/>
        <note>4Fe-4S-S-AdoMet</note>
    </ligand>
</feature>
<protein>
    <recommendedName>
        <fullName evidence="8">7-carboxy-7-deazaguanine synthase</fullName>
        <shortName evidence="8">CDG synthase</shortName>
        <ecNumber evidence="8">4.3.99.3</ecNumber>
    </recommendedName>
    <alternativeName>
        <fullName evidence="8">Queuosine biosynthesis protein QueE</fullName>
    </alternativeName>
</protein>
<dbReference type="GO" id="GO:0008616">
    <property type="term" value="P:tRNA queuosine(34) biosynthetic process"/>
    <property type="evidence" value="ECO:0007669"/>
    <property type="project" value="UniProtKB-UniRule"/>
</dbReference>
<dbReference type="UniPathway" id="UPA00391"/>
<evidence type="ECO:0000259" key="9">
    <source>
        <dbReference type="PROSITE" id="PS51918"/>
    </source>
</evidence>
<evidence type="ECO:0000256" key="6">
    <source>
        <dbReference type="ARBA" id="ARBA00023014"/>
    </source>
</evidence>
<evidence type="ECO:0000256" key="5">
    <source>
        <dbReference type="ARBA" id="ARBA00023004"/>
    </source>
</evidence>
<feature type="binding site" evidence="8">
    <location>
        <position position="37"/>
    </location>
    <ligand>
        <name>[4Fe-4S] cluster</name>
        <dbReference type="ChEBI" id="CHEBI:49883"/>
        <note>4Fe-4S-S-AdoMet</note>
    </ligand>
</feature>
<feature type="binding site" evidence="8">
    <location>
        <position position="33"/>
    </location>
    <ligand>
        <name>substrate</name>
    </ligand>
</feature>
<dbReference type="PROSITE" id="PS51918">
    <property type="entry name" value="RADICAL_SAM"/>
    <property type="match status" value="1"/>
</dbReference>
<dbReference type="Pfam" id="PF04055">
    <property type="entry name" value="Radical_SAM"/>
    <property type="match status" value="1"/>
</dbReference>
<feature type="binding site" evidence="8">
    <location>
        <position position="44"/>
    </location>
    <ligand>
        <name>[4Fe-4S] cluster</name>
        <dbReference type="ChEBI" id="CHEBI:49883"/>
        <note>4Fe-4S-S-AdoMet</note>
    </ligand>
</feature>
<dbReference type="EC" id="4.3.99.3" evidence="8"/>
<comment type="cofactor">
    <cofactor evidence="8">
        <name>S-adenosyl-L-methionine</name>
        <dbReference type="ChEBI" id="CHEBI:59789"/>
    </cofactor>
    <text evidence="8">Binds 1 S-adenosyl-L-methionine per subunit.</text>
</comment>
<dbReference type="OrthoDB" id="9792276at2"/>
<evidence type="ECO:0000256" key="4">
    <source>
        <dbReference type="ARBA" id="ARBA00022842"/>
    </source>
</evidence>
<proteinExistence type="inferred from homology"/>
<evidence type="ECO:0000313" key="11">
    <source>
        <dbReference type="Proteomes" id="UP000305760"/>
    </source>
</evidence>
<feature type="domain" description="Radical SAM core" evidence="9">
    <location>
        <begin position="24"/>
        <end position="214"/>
    </location>
</feature>
<keyword evidence="6 8" id="KW-0411">Iron-sulfur</keyword>
<comment type="caution">
    <text evidence="8">Lacks conserved residue(s) required for the propagation of feature annotation.</text>
</comment>
<evidence type="ECO:0000256" key="1">
    <source>
        <dbReference type="ARBA" id="ARBA00022485"/>
    </source>
</evidence>
<dbReference type="InterPro" id="IPR007197">
    <property type="entry name" value="rSAM"/>
</dbReference>
<dbReference type="InterPro" id="IPR013785">
    <property type="entry name" value="Aldolase_TIM"/>
</dbReference>
<feature type="binding site" evidence="8">
    <location>
        <position position="78"/>
    </location>
    <ligand>
        <name>S-adenosyl-L-methionine</name>
        <dbReference type="ChEBI" id="CHEBI:59789"/>
    </ligand>
</feature>
<reference evidence="10 11" key="1">
    <citation type="submission" date="2019-03" db="EMBL/GenBank/DDBJ databases">
        <title>Arenimonas daejeonensis sp. nov., isolated from compost.</title>
        <authorList>
            <person name="Jeon C.O."/>
        </authorList>
    </citation>
    <scope>NUCLEOTIDE SEQUENCE [LARGE SCALE GENOMIC DNA]</scope>
    <source>
        <strain evidence="10 11">R29</strain>
    </source>
</reference>
<feature type="binding site" evidence="8">
    <location>
        <position position="76"/>
    </location>
    <ligand>
        <name>substrate</name>
    </ligand>
</feature>
<comment type="function">
    <text evidence="8">Catalyzes the complex heterocyclic radical-mediated conversion of 6-carboxy-5,6,7,8-tetrahydropterin (CPH4) to 7-carboxy-7-deazaguanine (CDG), a step common to the biosynthetic pathways of all 7-deazapurine-containing compounds.</text>
</comment>
<dbReference type="Proteomes" id="UP000305760">
    <property type="component" value="Unassembled WGS sequence"/>
</dbReference>
<dbReference type="SFLD" id="SFLDS00029">
    <property type="entry name" value="Radical_SAM"/>
    <property type="match status" value="1"/>
</dbReference>
<comment type="caution">
    <text evidence="10">The sequence shown here is derived from an EMBL/GenBank/DDBJ whole genome shotgun (WGS) entry which is preliminary data.</text>
</comment>
<sequence>MDTPAAERLRLTEIFLSVQGEARAVGWPTVFVRLTGCPLRCQYCDTAYAFHGGEWWDIEAILDEVAKHGARHVCVTGGEPLAQKRCGVLLERLCEAGYEVSLETSGAIDIAGLDPRVSRIVDLKTPGSKEMHRNRLENIPLLTAHDQVKFVICDRADYDWARGMVAEHGLADRCDVLFSPSFGQVAPRELAEWILADRLPVRFQMQLHKALWGDEQGR</sequence>
<keyword evidence="7 8" id="KW-0456">Lyase</keyword>
<evidence type="ECO:0000256" key="7">
    <source>
        <dbReference type="ARBA" id="ARBA00023239"/>
    </source>
</evidence>
<comment type="cofactor">
    <cofactor evidence="8">
        <name>[4Fe-4S] cluster</name>
        <dbReference type="ChEBI" id="CHEBI:49883"/>
    </cofactor>
    <text evidence="8">Binds 1 [4Fe-4S] cluster. The cluster is coordinated with 3 cysteines and an exchangeable S-adenosyl-L-methionine.</text>
</comment>
<dbReference type="HAMAP" id="MF_00917">
    <property type="entry name" value="QueE"/>
    <property type="match status" value="1"/>
</dbReference>
<keyword evidence="4 8" id="KW-0460">Magnesium</keyword>
<feature type="binding site" evidence="8">
    <location>
        <begin position="43"/>
        <end position="45"/>
    </location>
    <ligand>
        <name>S-adenosyl-L-methionine</name>
        <dbReference type="ChEBI" id="CHEBI:59789"/>
    </ligand>
</feature>
<dbReference type="InterPro" id="IPR058240">
    <property type="entry name" value="rSAM_sf"/>
</dbReference>
<comment type="cofactor">
    <cofactor evidence="8">
        <name>Mg(2+)</name>
        <dbReference type="ChEBI" id="CHEBI:18420"/>
    </cofactor>
</comment>
<dbReference type="CDD" id="cd01335">
    <property type="entry name" value="Radical_SAM"/>
    <property type="match status" value="1"/>
</dbReference>
<keyword evidence="11" id="KW-1185">Reference proteome</keyword>
<dbReference type="GO" id="GO:0051539">
    <property type="term" value="F:4 iron, 4 sulfur cluster binding"/>
    <property type="evidence" value="ECO:0007669"/>
    <property type="project" value="UniProtKB-UniRule"/>
</dbReference>
<feature type="binding site" evidence="8">
    <location>
        <position position="46"/>
    </location>
    <ligand>
        <name>Mg(2+)</name>
        <dbReference type="ChEBI" id="CHEBI:18420"/>
    </ligand>
</feature>
<comment type="pathway">
    <text evidence="8">Purine metabolism; 7-cyano-7-deazaguanine biosynthesis.</text>
</comment>
<dbReference type="GO" id="GO:0000287">
    <property type="term" value="F:magnesium ion binding"/>
    <property type="evidence" value="ECO:0007669"/>
    <property type="project" value="UniProtKB-UniRule"/>
</dbReference>
<dbReference type="PIRSF" id="PIRSF000370">
    <property type="entry name" value="QueE"/>
    <property type="match status" value="1"/>
</dbReference>
<keyword evidence="1 8" id="KW-0004">4Fe-4S</keyword>
<comment type="catalytic activity">
    <reaction evidence="8">
        <text>6-carboxy-5,6,7,8-tetrahydropterin + H(+) = 7-carboxy-7-carbaguanine + NH4(+)</text>
        <dbReference type="Rhea" id="RHEA:27974"/>
        <dbReference type="ChEBI" id="CHEBI:15378"/>
        <dbReference type="ChEBI" id="CHEBI:28938"/>
        <dbReference type="ChEBI" id="CHEBI:61032"/>
        <dbReference type="ChEBI" id="CHEBI:61036"/>
        <dbReference type="EC" id="4.3.99.3"/>
    </reaction>
</comment>
<keyword evidence="2 8" id="KW-0949">S-adenosyl-L-methionine</keyword>
<comment type="subunit">
    <text evidence="8">Homodimer.</text>
</comment>
<dbReference type="GO" id="GO:1904047">
    <property type="term" value="F:S-adenosyl-L-methionine binding"/>
    <property type="evidence" value="ECO:0007669"/>
    <property type="project" value="UniProtKB-UniRule"/>
</dbReference>
<evidence type="ECO:0000256" key="2">
    <source>
        <dbReference type="ARBA" id="ARBA00022691"/>
    </source>
</evidence>
<dbReference type="PANTHER" id="PTHR42836">
    <property type="entry name" value="7-CARBOXY-7-DEAZAGUANINE SYNTHASE"/>
    <property type="match status" value="1"/>
</dbReference>
<name>A0A5C4RXL4_9GAMM</name>
<dbReference type="InterPro" id="IPR024924">
    <property type="entry name" value="7-CO-7-deazaguanine_synth-like"/>
</dbReference>
<evidence type="ECO:0000313" key="10">
    <source>
        <dbReference type="EMBL" id="TNJ35451.1"/>
    </source>
</evidence>
<gene>
    <name evidence="8 10" type="primary">queE</name>
    <name evidence="10" type="ORF">E1B00_06765</name>
</gene>
<dbReference type="NCBIfam" id="TIGR04349">
    <property type="entry name" value="rSAM_QueE_gams"/>
    <property type="match status" value="1"/>
</dbReference>
<keyword evidence="5 8" id="KW-0408">Iron</keyword>
<feature type="binding site" evidence="8">
    <location>
        <begin position="18"/>
        <end position="20"/>
    </location>
    <ligand>
        <name>substrate</name>
    </ligand>
</feature>
<dbReference type="RefSeq" id="WP_139446905.1">
    <property type="nucleotide sequence ID" value="NZ_SMDR01000001.1"/>
</dbReference>
<dbReference type="AlphaFoldDB" id="A0A5C4RXL4"/>
<dbReference type="GO" id="GO:0016840">
    <property type="term" value="F:carbon-nitrogen lyase activity"/>
    <property type="evidence" value="ECO:0007669"/>
    <property type="project" value="UniProtKB-UniRule"/>
</dbReference>
<dbReference type="EMBL" id="SMDR01000001">
    <property type="protein sequence ID" value="TNJ35451.1"/>
    <property type="molecule type" value="Genomic_DNA"/>
</dbReference>